<protein>
    <submittedName>
        <fullName evidence="2">Uncharacterized protein</fullName>
    </submittedName>
</protein>
<evidence type="ECO:0000313" key="3">
    <source>
        <dbReference type="Proteomes" id="UP000625711"/>
    </source>
</evidence>
<dbReference type="Proteomes" id="UP000625711">
    <property type="component" value="Unassembled WGS sequence"/>
</dbReference>
<organism evidence="2 3">
    <name type="scientific">Rhynchophorus ferrugineus</name>
    <name type="common">Red palm weevil</name>
    <name type="synonym">Curculio ferrugineus</name>
    <dbReference type="NCBI Taxonomy" id="354439"/>
    <lineage>
        <taxon>Eukaryota</taxon>
        <taxon>Metazoa</taxon>
        <taxon>Ecdysozoa</taxon>
        <taxon>Arthropoda</taxon>
        <taxon>Hexapoda</taxon>
        <taxon>Insecta</taxon>
        <taxon>Pterygota</taxon>
        <taxon>Neoptera</taxon>
        <taxon>Endopterygota</taxon>
        <taxon>Coleoptera</taxon>
        <taxon>Polyphaga</taxon>
        <taxon>Cucujiformia</taxon>
        <taxon>Curculionidae</taxon>
        <taxon>Dryophthorinae</taxon>
        <taxon>Rhynchophorus</taxon>
    </lineage>
</organism>
<sequence length="122" mass="13755">MSTEDGAITALLKSIYRVRGVILYLAPFIRRRSVTKTISSDENPPPKPSECGATGKKENNLHGRSLRERRRRRRRRCPLNEANLKQNDAAGADEIFSDALEAATPKDLIVLMPAKRWTVLKI</sequence>
<gene>
    <name evidence="2" type="ORF">GWI33_007979</name>
</gene>
<dbReference type="AlphaFoldDB" id="A0A834IDL3"/>
<feature type="compositionally biased region" description="Basic residues" evidence="1">
    <location>
        <begin position="67"/>
        <end position="77"/>
    </location>
</feature>
<comment type="caution">
    <text evidence="2">The sequence shown here is derived from an EMBL/GenBank/DDBJ whole genome shotgun (WGS) entry which is preliminary data.</text>
</comment>
<accession>A0A834IDL3</accession>
<evidence type="ECO:0000256" key="1">
    <source>
        <dbReference type="SAM" id="MobiDB-lite"/>
    </source>
</evidence>
<name>A0A834IDL3_RHYFE</name>
<dbReference type="EMBL" id="JAACXV010000387">
    <property type="protein sequence ID" value="KAF7278799.1"/>
    <property type="molecule type" value="Genomic_DNA"/>
</dbReference>
<proteinExistence type="predicted"/>
<keyword evidence="3" id="KW-1185">Reference proteome</keyword>
<evidence type="ECO:0000313" key="2">
    <source>
        <dbReference type="EMBL" id="KAF7278799.1"/>
    </source>
</evidence>
<feature type="region of interest" description="Disordered" evidence="1">
    <location>
        <begin position="35"/>
        <end position="85"/>
    </location>
</feature>
<reference evidence="2" key="1">
    <citation type="submission" date="2020-08" db="EMBL/GenBank/DDBJ databases">
        <title>Genome sequencing and assembly of the red palm weevil Rhynchophorus ferrugineus.</title>
        <authorList>
            <person name="Dias G.B."/>
            <person name="Bergman C.M."/>
            <person name="Manee M."/>
        </authorList>
    </citation>
    <scope>NUCLEOTIDE SEQUENCE</scope>
    <source>
        <strain evidence="2">AA-2017</strain>
        <tissue evidence="2">Whole larva</tissue>
    </source>
</reference>